<evidence type="ECO:0000313" key="2">
    <source>
        <dbReference type="EMBL" id="EKD24796.1"/>
    </source>
</evidence>
<dbReference type="SUPFAM" id="SSF53756">
    <property type="entry name" value="UDP-Glycosyltransferase/glycogen phosphorylase"/>
    <property type="match status" value="1"/>
</dbReference>
<keyword evidence="1" id="KW-0472">Membrane</keyword>
<keyword evidence="1" id="KW-1133">Transmembrane helix</keyword>
<dbReference type="PANTHER" id="PTHR12526:SF630">
    <property type="entry name" value="GLYCOSYLTRANSFERASE"/>
    <property type="match status" value="1"/>
</dbReference>
<proteinExistence type="predicted"/>
<dbReference type="Gene3D" id="3.40.50.2000">
    <property type="entry name" value="Glycogen Phosphorylase B"/>
    <property type="match status" value="2"/>
</dbReference>
<dbReference type="PANTHER" id="PTHR12526">
    <property type="entry name" value="GLYCOSYLTRANSFERASE"/>
    <property type="match status" value="1"/>
</dbReference>
<accession>K1XHR9</accession>
<dbReference type="EMBL" id="AMFJ01036158">
    <property type="protein sequence ID" value="EKD24796.1"/>
    <property type="molecule type" value="Genomic_DNA"/>
</dbReference>
<evidence type="ECO:0008006" key="3">
    <source>
        <dbReference type="Google" id="ProtNLM"/>
    </source>
</evidence>
<protein>
    <recommendedName>
        <fullName evidence="3">Glycosyl transferase family 1 domain-containing protein</fullName>
    </recommendedName>
</protein>
<comment type="caution">
    <text evidence="2">The sequence shown here is derived from an EMBL/GenBank/DDBJ whole genome shotgun (WGS) entry which is preliminary data.</text>
</comment>
<gene>
    <name evidence="2" type="ORF">ACD_80C00151G0011</name>
</gene>
<evidence type="ECO:0000256" key="1">
    <source>
        <dbReference type="SAM" id="Phobius"/>
    </source>
</evidence>
<sequence length="396" mass="48356">MKKVLVLPEVYSDVNIWWSLSIVKKMYDLDRYHFDFIEKKWNVTYWKTAVNWIGNIWDTLLMKIVRFVVKKVTSLPISLYSIYLVFFNLKKIRKYKITKYEYIISHDLIMSFAIIFFYKNIKVINVYHWQWSLYYEHTKLLGYKKSFILKSILNGIENYVYKHAYKIWFPSNWACEALLQTHPGIKKIIDNRKDQIKILYNSVDIKTETKHNINIESNLISDWFNFVSIWAINHAKWIDRIVPFLKSLKNHWIKFKWILIWREWDCSNILKKSITTLGLNDDVFLYEQWIPKTEIYWLLSKTDFYIMFQRYSIFDLSTLEAMYLWNVPVLSNVWGNKEVIFDNNWLLLDEDSLHNSASFLDFIKQNKIEDLRQKNKEIVKKHFFDDNFIKWYVDLF</sequence>
<reference evidence="2" key="1">
    <citation type="journal article" date="2012" name="Science">
        <title>Fermentation, hydrogen, and sulfur metabolism in multiple uncultivated bacterial phyla.</title>
        <authorList>
            <person name="Wrighton K.C."/>
            <person name="Thomas B.C."/>
            <person name="Sharon I."/>
            <person name="Miller C.S."/>
            <person name="Castelle C.J."/>
            <person name="VerBerkmoes N.C."/>
            <person name="Wilkins M.J."/>
            <person name="Hettich R.L."/>
            <person name="Lipton M.S."/>
            <person name="Williams K.H."/>
            <person name="Long P.E."/>
            <person name="Banfield J.F."/>
        </authorList>
    </citation>
    <scope>NUCLEOTIDE SEQUENCE [LARGE SCALE GENOMIC DNA]</scope>
</reference>
<keyword evidence="1" id="KW-0812">Transmembrane</keyword>
<feature type="transmembrane region" description="Helical" evidence="1">
    <location>
        <begin position="67"/>
        <end position="88"/>
    </location>
</feature>
<name>K1XHR9_9BACT</name>
<dbReference type="AlphaFoldDB" id="K1XHR9"/>
<organism evidence="2">
    <name type="scientific">uncultured bacterium</name>
    <name type="common">gcode 4</name>
    <dbReference type="NCBI Taxonomy" id="1234023"/>
    <lineage>
        <taxon>Bacteria</taxon>
        <taxon>environmental samples</taxon>
    </lineage>
</organism>